<dbReference type="InParanoid" id="B0WCG4"/>
<reference evidence="3" key="2">
    <citation type="submission" date="2020-05" db="UniProtKB">
        <authorList>
            <consortium name="EnsemblMetazoa"/>
        </authorList>
    </citation>
    <scope>IDENTIFICATION</scope>
    <source>
        <strain evidence="3">JHB</strain>
    </source>
</reference>
<dbReference type="HOGENOM" id="CLU_030454_0_0_1"/>
<gene>
    <name evidence="3" type="primary">6036337</name>
    <name evidence="2" type="ORF">CpipJ_CPIJ004788</name>
</gene>
<dbReference type="Pfam" id="PF24758">
    <property type="entry name" value="LRR_At5g56370"/>
    <property type="match status" value="1"/>
</dbReference>
<proteinExistence type="predicted"/>
<evidence type="ECO:0000313" key="2">
    <source>
        <dbReference type="EMBL" id="EDS43488.1"/>
    </source>
</evidence>
<dbReference type="STRING" id="7176.B0WCG4"/>
<dbReference type="InterPro" id="IPR032675">
    <property type="entry name" value="LRR_dom_sf"/>
</dbReference>
<dbReference type="PANTHER" id="PTHR31639">
    <property type="entry name" value="F-BOX PROTEIN-LIKE"/>
    <property type="match status" value="1"/>
</dbReference>
<evidence type="ECO:0000313" key="4">
    <source>
        <dbReference type="Proteomes" id="UP000002320"/>
    </source>
</evidence>
<sequence>MESEAGPLGTLPPTARDAILQYLNLFQLKLLRMASRGLKRLIDESPTFVNKCFGDIPFGTVLDRGYEPAVWVRVHQVRIKHCTVISVSTWWPRLADHLTYIYIDHSAFMLPALAEILRNSPNVATLGLHHLRLINPNDRAEKYANFRLAKLTYFSLGKVHEQIAELMRLVISPPQLTNFGCVWDHEPDDDEQLIVDFLEASQGTMKYLGLSPTQEMIDQIGNFERFAPIAATLYCFRFQAEHVVNFSRRVATLTRLILEEISLSDGIILEICANLPNLKDLNVCIFCPETWKPSFLDAAPKLEFLAVQHKPPDGFTHSVPYEGFLLGHPCRPTTVGDFAECPPSPNLKEIILTGINPKPNHRQTDGTLECRTIVLQKRVTLDFRSENFSTLLRTVPLAKLQTLTLRSMSIPALELTTVNRFPNLRKLTLVRVEIPSPVLQPLLAMCPGLETVRALFSIADDGDVRFMCENLPRLTRLELFQCPLTDAAIVHIISFGHRLEKVHISSCYGVSEGAQRQLKALGTIWVQ</sequence>
<dbReference type="SUPFAM" id="SSF52047">
    <property type="entry name" value="RNI-like"/>
    <property type="match status" value="1"/>
</dbReference>
<dbReference type="EnsemblMetazoa" id="CPIJ004788-RA">
    <property type="protein sequence ID" value="CPIJ004788-PA"/>
    <property type="gene ID" value="CPIJ004788"/>
</dbReference>
<dbReference type="VEuPathDB" id="VectorBase:CPIJ004788"/>
<protein>
    <submittedName>
        <fullName evidence="2">Predicted protein</fullName>
    </submittedName>
</protein>
<evidence type="ECO:0000259" key="1">
    <source>
        <dbReference type="PROSITE" id="PS50181"/>
    </source>
</evidence>
<name>B0WCG4_CULQU</name>
<dbReference type="InterPro" id="IPR001810">
    <property type="entry name" value="F-box_dom"/>
</dbReference>
<dbReference type="AlphaFoldDB" id="B0WCG4"/>
<organism>
    <name type="scientific">Culex quinquefasciatus</name>
    <name type="common">Southern house mosquito</name>
    <name type="synonym">Culex pungens</name>
    <dbReference type="NCBI Taxonomy" id="7176"/>
    <lineage>
        <taxon>Eukaryota</taxon>
        <taxon>Metazoa</taxon>
        <taxon>Ecdysozoa</taxon>
        <taxon>Arthropoda</taxon>
        <taxon>Hexapoda</taxon>
        <taxon>Insecta</taxon>
        <taxon>Pterygota</taxon>
        <taxon>Neoptera</taxon>
        <taxon>Endopterygota</taxon>
        <taxon>Diptera</taxon>
        <taxon>Nematocera</taxon>
        <taxon>Culicoidea</taxon>
        <taxon>Culicidae</taxon>
        <taxon>Culicinae</taxon>
        <taxon>Culicini</taxon>
        <taxon>Culex</taxon>
        <taxon>Culex</taxon>
    </lineage>
</organism>
<keyword evidence="4" id="KW-1185">Reference proteome</keyword>
<dbReference type="Gene3D" id="3.80.10.10">
    <property type="entry name" value="Ribonuclease Inhibitor"/>
    <property type="match status" value="1"/>
</dbReference>
<dbReference type="KEGG" id="cqu:CpipJ_CPIJ004788"/>
<dbReference type="EMBL" id="DS231887">
    <property type="protein sequence ID" value="EDS43488.1"/>
    <property type="molecule type" value="Genomic_DNA"/>
</dbReference>
<dbReference type="InterPro" id="IPR055411">
    <property type="entry name" value="LRR_FXL15/At3g58940/PEG3-like"/>
</dbReference>
<dbReference type="VEuPathDB" id="VectorBase:CQUJHB008357"/>
<dbReference type="Proteomes" id="UP000002320">
    <property type="component" value="Unassembled WGS sequence"/>
</dbReference>
<dbReference type="PROSITE" id="PS50181">
    <property type="entry name" value="FBOX"/>
    <property type="match status" value="1"/>
</dbReference>
<evidence type="ECO:0000313" key="3">
    <source>
        <dbReference type="EnsemblMetazoa" id="CPIJ004788-PA"/>
    </source>
</evidence>
<dbReference type="PANTHER" id="PTHR31639:SF256">
    <property type="entry name" value="OS07G0242900 PROTEIN"/>
    <property type="match status" value="1"/>
</dbReference>
<feature type="domain" description="F-box" evidence="1">
    <location>
        <begin position="5"/>
        <end position="51"/>
    </location>
</feature>
<accession>B0WCG4</accession>
<reference evidence="2" key="1">
    <citation type="submission" date="2007-03" db="EMBL/GenBank/DDBJ databases">
        <title>Annotation of Culex pipiens quinquefasciatus.</title>
        <authorList>
            <consortium name="The Broad Institute Genome Sequencing Platform"/>
            <person name="Atkinson P.W."/>
            <person name="Hemingway J."/>
            <person name="Christensen B.M."/>
            <person name="Higgs S."/>
            <person name="Kodira C."/>
            <person name="Hannick L."/>
            <person name="Megy K."/>
            <person name="O'Leary S."/>
            <person name="Pearson M."/>
            <person name="Haas B.J."/>
            <person name="Mauceli E."/>
            <person name="Wortman J.R."/>
            <person name="Lee N.H."/>
            <person name="Guigo R."/>
            <person name="Stanke M."/>
            <person name="Alvarado L."/>
            <person name="Amedeo P."/>
            <person name="Antoine C.H."/>
            <person name="Arensburger P."/>
            <person name="Bidwell S.L."/>
            <person name="Crawford M."/>
            <person name="Camaro F."/>
            <person name="Devon K."/>
            <person name="Engels R."/>
            <person name="Hammond M."/>
            <person name="Howarth C."/>
            <person name="Koehrsen M."/>
            <person name="Lawson D."/>
            <person name="Montgomery P."/>
            <person name="Nene V."/>
            <person name="Nusbaum C."/>
            <person name="Puiu D."/>
            <person name="Romero-Severson J."/>
            <person name="Severson D.W."/>
            <person name="Shumway M."/>
            <person name="Sisk P."/>
            <person name="Stolte C."/>
            <person name="Zeng Q."/>
            <person name="Eisenstadt E."/>
            <person name="Fraser-Liggett C."/>
            <person name="Strausberg R."/>
            <person name="Galagan J."/>
            <person name="Birren B."/>
            <person name="Collins F.H."/>
        </authorList>
    </citation>
    <scope>NUCLEOTIDE SEQUENCE [LARGE SCALE GENOMIC DNA]</scope>
    <source>
        <strain evidence="2">JHB</strain>
    </source>
</reference>